<proteinExistence type="predicted"/>
<dbReference type="GO" id="GO:0005524">
    <property type="term" value="F:ATP binding"/>
    <property type="evidence" value="ECO:0007669"/>
    <property type="project" value="InterPro"/>
</dbReference>
<evidence type="ECO:0000313" key="3">
    <source>
        <dbReference type="Proteomes" id="UP000317728"/>
    </source>
</evidence>
<evidence type="ECO:0000313" key="2">
    <source>
        <dbReference type="EMBL" id="QDF69776.1"/>
    </source>
</evidence>
<gene>
    <name evidence="2" type="ORF">FJK96_06185</name>
</gene>
<dbReference type="SUPFAM" id="SSF52540">
    <property type="entry name" value="P-loop containing nucleoside triphosphate hydrolases"/>
    <property type="match status" value="1"/>
</dbReference>
<evidence type="ECO:0000259" key="1">
    <source>
        <dbReference type="SMART" id="SM00382"/>
    </source>
</evidence>
<dbReference type="InterPro" id="IPR051396">
    <property type="entry name" value="Bact_Antivir_Def_Nuclease"/>
</dbReference>
<dbReference type="GO" id="GO:0016887">
    <property type="term" value="F:ATP hydrolysis activity"/>
    <property type="evidence" value="ECO:0007669"/>
    <property type="project" value="InterPro"/>
</dbReference>
<accession>A0AB73TZA9</accession>
<reference evidence="2 3" key="1">
    <citation type="submission" date="2019-06" db="EMBL/GenBank/DDBJ databases">
        <title>Whole geneome sequnce of Mycobacteroides chelonae M77 isolated from bovine milk from Meghalaya, India.</title>
        <authorList>
            <person name="Vise E."/>
            <person name="Das S."/>
            <person name="Garg A."/>
            <person name="Ghatak S."/>
            <person name="Shakuntala I."/>
            <person name="Milton A.A.P."/>
            <person name="Karam A."/>
            <person name="Sanjukta R."/>
            <person name="Puro K."/>
            <person name="Sen A."/>
        </authorList>
    </citation>
    <scope>NUCLEOTIDE SEQUENCE [LARGE SCALE GENOMIC DNA]</scope>
    <source>
        <strain evidence="2 3">M77</strain>
    </source>
</reference>
<dbReference type="Pfam" id="PF13476">
    <property type="entry name" value="AAA_23"/>
    <property type="match status" value="1"/>
</dbReference>
<sequence length="429" mass="47882">MPEDHVRGMRDIKQGFSSLTIENWRQFQSVRIAFHPQLTVLTGANGSGKTTILTILGRHFNWNRAFSSEPMSEGEIRRWRTISRIKEEAFAGGSVDIGALTYGTNTSTPIRVPQNDSTETRIDYNVELPTQQPVDGAYLTSHRIVSGNYVPVGEIPTSFANAEALFEEYTNEVRTKWQNSNTGRSPQLAFKRALIAAAIFGNAGNEYVEPNPLAQDIWKGYLQILQDVMPESIGFSSIRVRMPDVILETATGNFVIDEASGGISAILEIAWQIFLRSRTKQRFTVLIDEPENHLHPSLQREIMPSLLRAFPDVQFIVATHSPFVVTSTADSAVYALSFNANRLVEARELDYANKAASADETLRNVLGVPSTMPTWAVQVFDEIVERHTRQPLSEESVKGLRDELKRNGLATEFPEALLQVTKDVESGNN</sequence>
<dbReference type="SMART" id="SM00382">
    <property type="entry name" value="AAA"/>
    <property type="match status" value="1"/>
</dbReference>
<dbReference type="Proteomes" id="UP000317728">
    <property type="component" value="Chromosome"/>
</dbReference>
<name>A0AB73TZA9_MYCCH</name>
<dbReference type="InterPro" id="IPR003959">
    <property type="entry name" value="ATPase_AAA_core"/>
</dbReference>
<dbReference type="InterPro" id="IPR038729">
    <property type="entry name" value="Rad50/SbcC_AAA"/>
</dbReference>
<dbReference type="PANTHER" id="PTHR43581">
    <property type="entry name" value="ATP/GTP PHOSPHATASE"/>
    <property type="match status" value="1"/>
</dbReference>
<dbReference type="GO" id="GO:0006302">
    <property type="term" value="P:double-strand break repair"/>
    <property type="evidence" value="ECO:0007669"/>
    <property type="project" value="InterPro"/>
</dbReference>
<dbReference type="EMBL" id="CP041150">
    <property type="protein sequence ID" value="QDF69776.1"/>
    <property type="molecule type" value="Genomic_DNA"/>
</dbReference>
<dbReference type="InterPro" id="IPR027417">
    <property type="entry name" value="P-loop_NTPase"/>
</dbReference>
<feature type="domain" description="AAA+ ATPase" evidence="1">
    <location>
        <begin position="35"/>
        <end position="339"/>
    </location>
</feature>
<dbReference type="Pfam" id="PF13304">
    <property type="entry name" value="AAA_21"/>
    <property type="match status" value="1"/>
</dbReference>
<dbReference type="Gene3D" id="3.40.50.300">
    <property type="entry name" value="P-loop containing nucleotide triphosphate hydrolases"/>
    <property type="match status" value="2"/>
</dbReference>
<organism evidence="2 3">
    <name type="scientific">Mycobacteroides chelonae</name>
    <name type="common">Mycobacterium chelonae</name>
    <dbReference type="NCBI Taxonomy" id="1774"/>
    <lineage>
        <taxon>Bacteria</taxon>
        <taxon>Bacillati</taxon>
        <taxon>Actinomycetota</taxon>
        <taxon>Actinomycetes</taxon>
        <taxon>Mycobacteriales</taxon>
        <taxon>Mycobacteriaceae</taxon>
        <taxon>Mycobacteroides</taxon>
    </lineage>
</organism>
<dbReference type="PANTHER" id="PTHR43581:SF2">
    <property type="entry name" value="EXCINUCLEASE ATPASE SUBUNIT"/>
    <property type="match status" value="1"/>
</dbReference>
<protein>
    <submittedName>
        <fullName evidence="2">AAA family ATPase</fullName>
    </submittedName>
</protein>
<dbReference type="RefSeq" id="WP_078313385.1">
    <property type="nucleotide sequence ID" value="NZ_CP041150.1"/>
</dbReference>
<dbReference type="InterPro" id="IPR003593">
    <property type="entry name" value="AAA+_ATPase"/>
</dbReference>
<dbReference type="AlphaFoldDB" id="A0AB73TZA9"/>